<dbReference type="EMBL" id="KI669565">
    <property type="protein sequence ID" value="ETN19623.1"/>
    <property type="molecule type" value="Genomic_DNA"/>
</dbReference>
<dbReference type="AlphaFoldDB" id="W2R2M8"/>
<feature type="region of interest" description="Disordered" evidence="1">
    <location>
        <begin position="1"/>
        <end position="65"/>
    </location>
</feature>
<proteinExistence type="predicted"/>
<dbReference type="RefSeq" id="XP_008895735.1">
    <property type="nucleotide sequence ID" value="XM_008897487.1"/>
</dbReference>
<evidence type="ECO:0000256" key="1">
    <source>
        <dbReference type="SAM" id="MobiDB-lite"/>
    </source>
</evidence>
<evidence type="ECO:0000313" key="2">
    <source>
        <dbReference type="EMBL" id="ETN19623.1"/>
    </source>
</evidence>
<sequence length="114" mass="12174">MANSSRAETLPPSTVLALPVPPFVSTADPTKPPRTKALLFSKRKTSSGTSVIQKPPKKQQLSGKQKKTLKAEFSSVHSSQVATELFEVKKKAPTHVRDTIKTVLAKAAAAGKNP</sequence>
<reference evidence="2 3" key="2">
    <citation type="submission" date="2013-11" db="EMBL/GenBank/DDBJ databases">
        <title>The Genome Sequence of Phytophthora parasitica INRA-310.</title>
        <authorList>
            <consortium name="The Broad Institute Genomics Platform"/>
            <person name="Russ C."/>
            <person name="Tyler B."/>
            <person name="Panabieres F."/>
            <person name="Shan W."/>
            <person name="Tripathy S."/>
            <person name="Grunwald N."/>
            <person name="Machado M."/>
            <person name="Johnson C.S."/>
            <person name="Arredondo F."/>
            <person name="Hong C."/>
            <person name="Coffey M."/>
            <person name="Young S.K."/>
            <person name="Zeng Q."/>
            <person name="Gargeya S."/>
            <person name="Fitzgerald M."/>
            <person name="Abouelleil A."/>
            <person name="Alvarado L."/>
            <person name="Chapman S.B."/>
            <person name="Gainer-Dewar J."/>
            <person name="Goldberg J."/>
            <person name="Griggs A."/>
            <person name="Gujja S."/>
            <person name="Hansen M."/>
            <person name="Howarth C."/>
            <person name="Imamovic A."/>
            <person name="Ireland A."/>
            <person name="Larimer J."/>
            <person name="McCowan C."/>
            <person name="Murphy C."/>
            <person name="Pearson M."/>
            <person name="Poon T.W."/>
            <person name="Priest M."/>
            <person name="Roberts A."/>
            <person name="Saif S."/>
            <person name="Shea T."/>
            <person name="Sykes S."/>
            <person name="Wortman J."/>
            <person name="Nusbaum C."/>
            <person name="Birren B."/>
        </authorList>
    </citation>
    <scope>NUCLEOTIDE SEQUENCE [LARGE SCALE GENOMIC DNA]</scope>
    <source>
        <strain evidence="2 3">INRA-310</strain>
    </source>
</reference>
<gene>
    <name evidence="2" type="ORF">PPTG_21476</name>
</gene>
<dbReference type="GeneID" id="20190075"/>
<organism evidence="2 3">
    <name type="scientific">Phytophthora nicotianae (strain INRA-310)</name>
    <name type="common">Phytophthora parasitica</name>
    <dbReference type="NCBI Taxonomy" id="761204"/>
    <lineage>
        <taxon>Eukaryota</taxon>
        <taxon>Sar</taxon>
        <taxon>Stramenopiles</taxon>
        <taxon>Oomycota</taxon>
        <taxon>Peronosporomycetes</taxon>
        <taxon>Peronosporales</taxon>
        <taxon>Peronosporaceae</taxon>
        <taxon>Phytophthora</taxon>
    </lineage>
</organism>
<evidence type="ECO:0000313" key="3">
    <source>
        <dbReference type="Proteomes" id="UP000018817"/>
    </source>
</evidence>
<dbReference type="Proteomes" id="UP000018817">
    <property type="component" value="Unassembled WGS sequence"/>
</dbReference>
<name>W2R2M8_PHYN3</name>
<protein>
    <submittedName>
        <fullName evidence="2">Uncharacterized protein</fullName>
    </submittedName>
</protein>
<reference evidence="3" key="1">
    <citation type="submission" date="2011-12" db="EMBL/GenBank/DDBJ databases">
        <authorList>
            <consortium name="The Broad Institute Genome Sequencing Platform"/>
            <person name="Russ C."/>
            <person name="Tyler B."/>
            <person name="Panabieres F."/>
            <person name="Shan W."/>
            <person name="Tripathy S."/>
            <person name="Grunwald N."/>
            <person name="Machado M."/>
            <person name="Young S.K."/>
            <person name="Zeng Q."/>
            <person name="Gargeya S."/>
            <person name="Fitzgerald M."/>
            <person name="Haas B."/>
            <person name="Abouelleil A."/>
            <person name="Alvarado L."/>
            <person name="Arachchi H.M."/>
            <person name="Berlin A."/>
            <person name="Chapman S.B."/>
            <person name="Gearin G."/>
            <person name="Goldberg J."/>
            <person name="Griggs A."/>
            <person name="Gujja S."/>
            <person name="Hansen M."/>
            <person name="Heiman D."/>
            <person name="Howarth C."/>
            <person name="Larimer J."/>
            <person name="Lui A."/>
            <person name="MacDonald P.J.P."/>
            <person name="McCowen C."/>
            <person name="Montmayeur A."/>
            <person name="Murphy C."/>
            <person name="Neiman D."/>
            <person name="Pearson M."/>
            <person name="Priest M."/>
            <person name="Roberts A."/>
            <person name="Saif S."/>
            <person name="Shea T."/>
            <person name="Sisk P."/>
            <person name="Stolte C."/>
            <person name="Sykes S."/>
            <person name="Wortman J."/>
            <person name="Nusbaum C."/>
            <person name="Birren B."/>
        </authorList>
    </citation>
    <scope>NUCLEOTIDE SEQUENCE [LARGE SCALE GENOMIC DNA]</scope>
    <source>
        <strain evidence="3">INRA-310</strain>
    </source>
</reference>
<dbReference type="VEuPathDB" id="FungiDB:PPTG_21476"/>
<accession>W2R2M8</accession>